<evidence type="ECO:0000313" key="2">
    <source>
        <dbReference type="EMBL" id="RKR82440.1"/>
    </source>
</evidence>
<dbReference type="OrthoDB" id="118637at2"/>
<dbReference type="RefSeq" id="WP_121198039.1">
    <property type="nucleotide sequence ID" value="NZ_RBKU01000001.1"/>
</dbReference>
<gene>
    <name evidence="2" type="ORF">BDD43_2620</name>
</gene>
<keyword evidence="1" id="KW-0472">Membrane</keyword>
<feature type="transmembrane region" description="Helical" evidence="1">
    <location>
        <begin position="70"/>
        <end position="88"/>
    </location>
</feature>
<protein>
    <recommendedName>
        <fullName evidence="4">Polyketide cyclase/dehydrase/lipid transport protein</fullName>
    </recommendedName>
</protein>
<dbReference type="Proteomes" id="UP000268007">
    <property type="component" value="Unassembled WGS sequence"/>
</dbReference>
<accession>A0A495J0E3</accession>
<evidence type="ECO:0000313" key="3">
    <source>
        <dbReference type="Proteomes" id="UP000268007"/>
    </source>
</evidence>
<dbReference type="SUPFAM" id="SSF55961">
    <property type="entry name" value="Bet v1-like"/>
    <property type="match status" value="1"/>
</dbReference>
<evidence type="ECO:0000256" key="1">
    <source>
        <dbReference type="SAM" id="Phobius"/>
    </source>
</evidence>
<keyword evidence="1" id="KW-1133">Transmembrane helix</keyword>
<comment type="caution">
    <text evidence="2">The sequence shown here is derived from an EMBL/GenBank/DDBJ whole genome shotgun (WGS) entry which is preliminary data.</text>
</comment>
<proteinExistence type="predicted"/>
<sequence length="305" mass="34544">MKIILPPKLKGFLFPNLFVISIIGLTKLAFAEERTGQGVFIFSEFIIVPVLMGILSTFCWRNVQLKSGQLTWYSCVNSFIAILLSVIFLREGAICLLIVSPLILCFVIAGASLGRNMFKRNDTTLNVSILGLLALIFVIDSASRHQYENMVSDSIIINAPPDNVWKNVVSFAPIKQKNNYWLFNLGMPSPMATTVTGHYVGAGRKCIFSNGYVFGEKIVTYNQNSNLTFDIIEQPRDPEIMGHIDIERGQFLLKDNGNGTTTLVGNSWYKLYVFPVWYYDIWAQSITRNVHLRVMEHIKEISEKR</sequence>
<evidence type="ECO:0008006" key="4">
    <source>
        <dbReference type="Google" id="ProtNLM"/>
    </source>
</evidence>
<dbReference type="AlphaFoldDB" id="A0A495J0E3"/>
<dbReference type="InterPro" id="IPR023393">
    <property type="entry name" value="START-like_dom_sf"/>
</dbReference>
<feature type="transmembrane region" description="Helical" evidence="1">
    <location>
        <begin position="125"/>
        <end position="143"/>
    </location>
</feature>
<dbReference type="EMBL" id="RBKU01000001">
    <property type="protein sequence ID" value="RKR82440.1"/>
    <property type="molecule type" value="Genomic_DNA"/>
</dbReference>
<dbReference type="Gene3D" id="3.30.530.20">
    <property type="match status" value="1"/>
</dbReference>
<feature type="transmembrane region" description="Helical" evidence="1">
    <location>
        <begin position="12"/>
        <end position="31"/>
    </location>
</feature>
<organism evidence="2 3">
    <name type="scientific">Mucilaginibacter gracilis</name>
    <dbReference type="NCBI Taxonomy" id="423350"/>
    <lineage>
        <taxon>Bacteria</taxon>
        <taxon>Pseudomonadati</taxon>
        <taxon>Bacteroidota</taxon>
        <taxon>Sphingobacteriia</taxon>
        <taxon>Sphingobacteriales</taxon>
        <taxon>Sphingobacteriaceae</taxon>
        <taxon>Mucilaginibacter</taxon>
    </lineage>
</organism>
<reference evidence="2 3" key="1">
    <citation type="submission" date="2018-10" db="EMBL/GenBank/DDBJ databases">
        <title>Genomic Encyclopedia of Archaeal and Bacterial Type Strains, Phase II (KMG-II): from individual species to whole genera.</title>
        <authorList>
            <person name="Goeker M."/>
        </authorList>
    </citation>
    <scope>NUCLEOTIDE SEQUENCE [LARGE SCALE GENOMIC DNA]</scope>
    <source>
        <strain evidence="2 3">DSM 18602</strain>
    </source>
</reference>
<keyword evidence="1" id="KW-0812">Transmembrane</keyword>
<keyword evidence="3" id="KW-1185">Reference proteome</keyword>
<name>A0A495J0E3_9SPHI</name>
<feature type="transmembrane region" description="Helical" evidence="1">
    <location>
        <begin position="37"/>
        <end position="58"/>
    </location>
</feature>
<feature type="transmembrane region" description="Helical" evidence="1">
    <location>
        <begin position="94"/>
        <end position="113"/>
    </location>
</feature>